<sequence>MTTGQQQIQELLIEMDALFTNFYRWLGGQYDPASGGFYYARSSFEMENFIPDIESTAQALTILARSELLDRLPESMKQSIAAFFQKKQDPATGYFFDADENMRKDEVMVMRALGYSSNSLRRLGSAPLHPLPHQMITRPEHLSTPETYVAWLKKVDLRNSWRGCDFMGTPNHHIAKMEEEERNRFIEAGKAYFASIQDPETGLWGEGNRYIRISGTFKLSAFYTQFGIPLPNVDRIYQTILHCLREDEARDMCWIRNPIDLLGTFGHVLTIPQEELAEIIRITIANMRKLLREDGGFSREIHQSPPAPNVAQVKEGEFYPYMPAAVPIGKGRIEGDMNAGTQALLIREFCHKLAGIEHKPIDQVTETFLQTIQVHGA</sequence>
<keyword evidence="2" id="KW-1185">Reference proteome</keyword>
<dbReference type="RefSeq" id="WP_345590618.1">
    <property type="nucleotide sequence ID" value="NZ_BAABJG010000023.1"/>
</dbReference>
<evidence type="ECO:0008006" key="3">
    <source>
        <dbReference type="Google" id="ProtNLM"/>
    </source>
</evidence>
<evidence type="ECO:0000313" key="2">
    <source>
        <dbReference type="Proteomes" id="UP001597180"/>
    </source>
</evidence>
<comment type="caution">
    <text evidence="1">The sequence shown here is derived from an EMBL/GenBank/DDBJ whole genome shotgun (WGS) entry which is preliminary data.</text>
</comment>
<dbReference type="EMBL" id="JBHTLU010000043">
    <property type="protein sequence ID" value="MFD1224257.1"/>
    <property type="molecule type" value="Genomic_DNA"/>
</dbReference>
<dbReference type="Proteomes" id="UP001597180">
    <property type="component" value="Unassembled WGS sequence"/>
</dbReference>
<reference evidence="2" key="1">
    <citation type="journal article" date="2019" name="Int. J. Syst. Evol. Microbiol.">
        <title>The Global Catalogue of Microorganisms (GCM) 10K type strain sequencing project: providing services to taxonomists for standard genome sequencing and annotation.</title>
        <authorList>
            <consortium name="The Broad Institute Genomics Platform"/>
            <consortium name="The Broad Institute Genome Sequencing Center for Infectious Disease"/>
            <person name="Wu L."/>
            <person name="Ma J."/>
        </authorList>
    </citation>
    <scope>NUCLEOTIDE SEQUENCE [LARGE SCALE GENOMIC DNA]</scope>
    <source>
        <strain evidence="2">CCUG 53270</strain>
    </source>
</reference>
<protein>
    <recommendedName>
        <fullName evidence="3">Glycosyl hydrolase</fullName>
    </recommendedName>
</protein>
<evidence type="ECO:0000313" key="1">
    <source>
        <dbReference type="EMBL" id="MFD1224257.1"/>
    </source>
</evidence>
<name>A0ABW3UUV7_9BACL</name>
<proteinExistence type="predicted"/>
<accession>A0ABW3UUV7</accession>
<organism evidence="1 2">
    <name type="scientific">Paenibacillus vulneris</name>
    <dbReference type="NCBI Taxonomy" id="1133364"/>
    <lineage>
        <taxon>Bacteria</taxon>
        <taxon>Bacillati</taxon>
        <taxon>Bacillota</taxon>
        <taxon>Bacilli</taxon>
        <taxon>Bacillales</taxon>
        <taxon>Paenibacillaceae</taxon>
        <taxon>Paenibacillus</taxon>
    </lineage>
</organism>
<gene>
    <name evidence="1" type="ORF">ACFQ4B_29545</name>
</gene>